<dbReference type="EMBL" id="JARAKH010001491">
    <property type="protein sequence ID" value="KAK8372894.1"/>
    <property type="molecule type" value="Genomic_DNA"/>
</dbReference>
<sequence length="162" mass="17764">AYLHDGHARGVMDAQAADLQTVTLSSDQQCVTFVVHFMGPSAGRLELDLSRVLAGRNLDRPTITIRGVYPDPDRPKKLPYRTCGSLEEETLLEENKTNTPWDLKGGVAGAGLASALLLPLLHLIACDKPINIKASWFSRPSPPPLVPLTLHRGPVHYVDRRL</sequence>
<dbReference type="Proteomes" id="UP001487740">
    <property type="component" value="Unassembled WGS sequence"/>
</dbReference>
<dbReference type="AlphaFoldDB" id="A0AAW0SD66"/>
<evidence type="ECO:0000313" key="2">
    <source>
        <dbReference type="Proteomes" id="UP001487740"/>
    </source>
</evidence>
<protein>
    <submittedName>
        <fullName evidence="1">Uncharacterized protein</fullName>
    </submittedName>
</protein>
<reference evidence="1 2" key="1">
    <citation type="submission" date="2023-03" db="EMBL/GenBank/DDBJ databases">
        <title>High-quality genome of Scylla paramamosain provides insights in environmental adaptation.</title>
        <authorList>
            <person name="Zhang L."/>
        </authorList>
    </citation>
    <scope>NUCLEOTIDE SEQUENCE [LARGE SCALE GENOMIC DNA]</scope>
    <source>
        <strain evidence="1">LZ_2023a</strain>
        <tissue evidence="1">Muscle</tissue>
    </source>
</reference>
<keyword evidence="2" id="KW-1185">Reference proteome</keyword>
<accession>A0AAW0SD66</accession>
<comment type="caution">
    <text evidence="1">The sequence shown here is derived from an EMBL/GenBank/DDBJ whole genome shotgun (WGS) entry which is preliminary data.</text>
</comment>
<organism evidence="1 2">
    <name type="scientific">Scylla paramamosain</name>
    <name type="common">Mud crab</name>
    <dbReference type="NCBI Taxonomy" id="85552"/>
    <lineage>
        <taxon>Eukaryota</taxon>
        <taxon>Metazoa</taxon>
        <taxon>Ecdysozoa</taxon>
        <taxon>Arthropoda</taxon>
        <taxon>Crustacea</taxon>
        <taxon>Multicrustacea</taxon>
        <taxon>Malacostraca</taxon>
        <taxon>Eumalacostraca</taxon>
        <taxon>Eucarida</taxon>
        <taxon>Decapoda</taxon>
        <taxon>Pleocyemata</taxon>
        <taxon>Brachyura</taxon>
        <taxon>Eubrachyura</taxon>
        <taxon>Portunoidea</taxon>
        <taxon>Portunidae</taxon>
        <taxon>Portuninae</taxon>
        <taxon>Scylla</taxon>
    </lineage>
</organism>
<feature type="non-terminal residue" evidence="1">
    <location>
        <position position="1"/>
    </location>
</feature>
<proteinExistence type="predicted"/>
<name>A0AAW0SD66_SCYPA</name>
<evidence type="ECO:0000313" key="1">
    <source>
        <dbReference type="EMBL" id="KAK8372894.1"/>
    </source>
</evidence>
<gene>
    <name evidence="1" type="ORF">O3P69_014975</name>
</gene>